<protein>
    <submittedName>
        <fullName evidence="2">Uncharacterized protein</fullName>
    </submittedName>
</protein>
<evidence type="ECO:0000313" key="3">
    <source>
        <dbReference type="Proteomes" id="UP000017836"/>
    </source>
</evidence>
<evidence type="ECO:0000313" key="2">
    <source>
        <dbReference type="EMBL" id="ERM98348.1"/>
    </source>
</evidence>
<dbReference type="Gramene" id="ERM98348">
    <property type="protein sequence ID" value="ERM98348"/>
    <property type="gene ID" value="AMTR_s00170p00058310"/>
</dbReference>
<reference evidence="3" key="1">
    <citation type="journal article" date="2013" name="Science">
        <title>The Amborella genome and the evolution of flowering plants.</title>
        <authorList>
            <consortium name="Amborella Genome Project"/>
        </authorList>
    </citation>
    <scope>NUCLEOTIDE SEQUENCE [LARGE SCALE GENOMIC DNA]</scope>
</reference>
<dbReference type="GO" id="GO:0003729">
    <property type="term" value="F:mRNA binding"/>
    <property type="evidence" value="ECO:0000318"/>
    <property type="project" value="GO_Central"/>
</dbReference>
<dbReference type="Proteomes" id="UP000017836">
    <property type="component" value="Unassembled WGS sequence"/>
</dbReference>
<dbReference type="GO" id="GO:0005737">
    <property type="term" value="C:cytoplasm"/>
    <property type="evidence" value="ECO:0000318"/>
    <property type="project" value="GO_Central"/>
</dbReference>
<feature type="coiled-coil region" evidence="1">
    <location>
        <begin position="114"/>
        <end position="141"/>
    </location>
</feature>
<keyword evidence="1" id="KW-0175">Coiled coil</keyword>
<dbReference type="eggNOG" id="ENOG502QTEE">
    <property type="taxonomic scope" value="Eukaryota"/>
</dbReference>
<accession>W1NRY8</accession>
<proteinExistence type="predicted"/>
<organism evidence="2 3">
    <name type="scientific">Amborella trichopoda</name>
    <dbReference type="NCBI Taxonomy" id="13333"/>
    <lineage>
        <taxon>Eukaryota</taxon>
        <taxon>Viridiplantae</taxon>
        <taxon>Streptophyta</taxon>
        <taxon>Embryophyta</taxon>
        <taxon>Tracheophyta</taxon>
        <taxon>Spermatophyta</taxon>
        <taxon>Magnoliopsida</taxon>
        <taxon>Amborellales</taxon>
        <taxon>Amborellaceae</taxon>
        <taxon>Amborella</taxon>
    </lineage>
</organism>
<keyword evidence="3" id="KW-1185">Reference proteome</keyword>
<dbReference type="EMBL" id="KI395390">
    <property type="protein sequence ID" value="ERM98348.1"/>
    <property type="molecule type" value="Genomic_DNA"/>
</dbReference>
<gene>
    <name evidence="2" type="ORF">AMTR_s00170p00058310</name>
</gene>
<dbReference type="HOGENOM" id="CLU_066095_0_0_1"/>
<evidence type="ECO:0000256" key="1">
    <source>
        <dbReference type="SAM" id="Coils"/>
    </source>
</evidence>
<sequence length="359" mass="40884">MFSQTALKTLSFHRLHMLFRHSSPLDGRKGPLFASIFLLFNPGLPKDSQIRVSSFFSSSVPRTMPSVALDEISSDEIHELGSYQPVKSPQEKKPLDDLFREAVGLTKPSVKTLKNLKSKEIQEMRKKIDDLEREVRFLKEKKKAPAEKDSGQKESTQSLSSLFRRTVSYNKTAVETRREKLTTRIESSETEKYELEPEVISFLNHLNEQGYFANARFLRNGELDLERLNTAYAQGFIRSAAEKYGHDNAEIAKWLSGSDLKKIALFGCPSTDTKTASAAKRLRSFFNIQEDVVCRPCILKELCKVRNQGVLKQEKVVLSDVMRVICFYALNMVPRELLVPQVIKQSVCKLLKEVVSLSE</sequence>
<dbReference type="OMA" id="GYVKFAA"/>
<name>W1NRY8_AMBTC</name>
<dbReference type="OrthoDB" id="974159at2759"/>
<dbReference type="AlphaFoldDB" id="W1NRY8"/>